<dbReference type="GO" id="GO:0050661">
    <property type="term" value="F:NADP binding"/>
    <property type="evidence" value="ECO:0007669"/>
    <property type="project" value="InterPro"/>
</dbReference>
<feature type="domain" description="DHFR" evidence="8">
    <location>
        <begin position="1"/>
        <end position="169"/>
    </location>
</feature>
<evidence type="ECO:0000256" key="3">
    <source>
        <dbReference type="ARBA" id="ARBA00012856"/>
    </source>
</evidence>
<evidence type="ECO:0000313" key="9">
    <source>
        <dbReference type="EMBL" id="CCI83236.1"/>
    </source>
</evidence>
<dbReference type="EC" id="1.5.1.3" evidence="3"/>
<dbReference type="AlphaFoldDB" id="I7JVS4"/>
<dbReference type="PROSITE" id="PS00075">
    <property type="entry name" value="DHFR_1"/>
    <property type="match status" value="1"/>
</dbReference>
<evidence type="ECO:0000256" key="4">
    <source>
        <dbReference type="ARBA" id="ARBA00022563"/>
    </source>
</evidence>
<dbReference type="STRING" id="29321.AAV33_07195"/>
<comment type="pathway">
    <text evidence="1">Cofactor biosynthesis; tetrahydrofolate biosynthesis; 5,6,7,8-tetrahydrofolate from 7,8-dihydrofolate: step 1/1.</text>
</comment>
<keyword evidence="5" id="KW-0521">NADP</keyword>
<keyword evidence="11" id="KW-1185">Reference proteome</keyword>
<gene>
    <name evidence="9" type="primary">folA</name>
    <name evidence="9" type="ORF">BN46_0497</name>
    <name evidence="10" type="ORF">HMPREF9719_01063</name>
</gene>
<dbReference type="InterPro" id="IPR017925">
    <property type="entry name" value="DHFR_CS"/>
</dbReference>
<organism evidence="9 12">
    <name type="scientific">Corynebacterium otitidis ATCC 51513</name>
    <dbReference type="NCBI Taxonomy" id="883169"/>
    <lineage>
        <taxon>Bacteria</taxon>
        <taxon>Bacillati</taxon>
        <taxon>Actinomycetota</taxon>
        <taxon>Actinomycetes</taxon>
        <taxon>Mycobacteriales</taxon>
        <taxon>Corynebacteriaceae</taxon>
        <taxon>Corynebacterium</taxon>
    </lineage>
</organism>
<dbReference type="Proteomes" id="UP000006078">
    <property type="component" value="Unassembled WGS sequence"/>
</dbReference>
<dbReference type="OrthoDB" id="9804315at2"/>
<dbReference type="GO" id="GO:0046654">
    <property type="term" value="P:tetrahydrofolate biosynthetic process"/>
    <property type="evidence" value="ECO:0007669"/>
    <property type="project" value="UniProtKB-UniPathway"/>
</dbReference>
<dbReference type="EMBL" id="AHAE01000047">
    <property type="protein sequence ID" value="EJZ81991.1"/>
    <property type="molecule type" value="Genomic_DNA"/>
</dbReference>
<evidence type="ECO:0000313" key="12">
    <source>
        <dbReference type="Proteomes" id="UP000011016"/>
    </source>
</evidence>
<proteinExistence type="inferred from homology"/>
<evidence type="ECO:0000256" key="5">
    <source>
        <dbReference type="ARBA" id="ARBA00022857"/>
    </source>
</evidence>
<dbReference type="PANTHER" id="PTHR48069">
    <property type="entry name" value="DIHYDROFOLATE REDUCTASE"/>
    <property type="match status" value="1"/>
</dbReference>
<protein>
    <recommendedName>
        <fullName evidence="3">dihydrofolate reductase</fullName>
        <ecNumber evidence="3">1.5.1.3</ecNumber>
    </recommendedName>
</protein>
<dbReference type="PANTHER" id="PTHR48069:SF3">
    <property type="entry name" value="DIHYDROFOLATE REDUCTASE"/>
    <property type="match status" value="1"/>
</dbReference>
<dbReference type="PATRIC" id="fig|883169.3.peg.1026"/>
<evidence type="ECO:0000256" key="6">
    <source>
        <dbReference type="ARBA" id="ARBA00023002"/>
    </source>
</evidence>
<dbReference type="UniPathway" id="UPA00077">
    <property type="reaction ID" value="UER00158"/>
</dbReference>
<evidence type="ECO:0000256" key="2">
    <source>
        <dbReference type="ARBA" id="ARBA00009539"/>
    </source>
</evidence>
<comment type="caution">
    <text evidence="9">The sequence shown here is derived from an EMBL/GenBank/DDBJ whole genome shotgun (WGS) entry which is preliminary data.</text>
</comment>
<comment type="similarity">
    <text evidence="2 7">Belongs to the dihydrofolate reductase family.</text>
</comment>
<dbReference type="GO" id="GO:0046452">
    <property type="term" value="P:dihydrofolate metabolic process"/>
    <property type="evidence" value="ECO:0007669"/>
    <property type="project" value="TreeGrafter"/>
</dbReference>
<reference evidence="10 11" key="2">
    <citation type="submission" date="2012-08" db="EMBL/GenBank/DDBJ databases">
        <title>The Genome Sequence of Turicella otitidis ATCC 51513.</title>
        <authorList>
            <consortium name="The Broad Institute Genome Sequencing Platform"/>
            <person name="Earl A."/>
            <person name="Ward D."/>
            <person name="Feldgarden M."/>
            <person name="Gevers D."/>
            <person name="Huys G."/>
            <person name="Walker B."/>
            <person name="Young S.K."/>
            <person name="Zeng Q."/>
            <person name="Gargeya S."/>
            <person name="Fitzgerald M."/>
            <person name="Haas B."/>
            <person name="Abouelleil A."/>
            <person name="Alvarado L."/>
            <person name="Arachchi H.M."/>
            <person name="Berlin A.M."/>
            <person name="Chapman S.B."/>
            <person name="Goldberg J."/>
            <person name="Griggs A."/>
            <person name="Gujja S."/>
            <person name="Hansen M."/>
            <person name="Howarth C."/>
            <person name="Imamovic A."/>
            <person name="Larimer J."/>
            <person name="McCowen C."/>
            <person name="Montmayeur A."/>
            <person name="Murphy C."/>
            <person name="Neiman D."/>
            <person name="Pearson M."/>
            <person name="Priest M."/>
            <person name="Roberts A."/>
            <person name="Saif S."/>
            <person name="Shea T."/>
            <person name="Sisk P."/>
            <person name="Sykes S."/>
            <person name="Wortman J."/>
            <person name="Nusbaum C."/>
            <person name="Birren B."/>
        </authorList>
    </citation>
    <scope>NUCLEOTIDE SEQUENCE [LARGE SCALE GENOMIC DNA]</scope>
    <source>
        <strain evidence="10 11">ATCC 51513</strain>
    </source>
</reference>
<keyword evidence="6 9" id="KW-0560">Oxidoreductase</keyword>
<dbReference type="Proteomes" id="UP000011016">
    <property type="component" value="Unassembled WGS sequence"/>
</dbReference>
<dbReference type="InterPro" id="IPR012259">
    <property type="entry name" value="DHFR"/>
</dbReference>
<dbReference type="CDD" id="cd00209">
    <property type="entry name" value="DHFR"/>
    <property type="match status" value="1"/>
</dbReference>
<evidence type="ECO:0000256" key="7">
    <source>
        <dbReference type="RuleBase" id="RU004474"/>
    </source>
</evidence>
<sequence>MAGAIWAQSLDGVIGDGETMPWHLPEDLRHFKETTHGHPVVMGRHTWESFPERVRPLPGRRNIILSSKEPGDWSAGAEVATSLPEPLDGWVIGGAGVYARTIDQLERLEITLVDARVAPSLGGSAVRAPAIPTGFRIASDSGWRASEEGELHYGEGEEPLRFRFISYRRDY</sequence>
<dbReference type="EMBL" id="CAJZ01000069">
    <property type="protein sequence ID" value="CCI83236.1"/>
    <property type="molecule type" value="Genomic_DNA"/>
</dbReference>
<dbReference type="GO" id="GO:0004146">
    <property type="term" value="F:dihydrofolate reductase activity"/>
    <property type="evidence" value="ECO:0007669"/>
    <property type="project" value="UniProtKB-EC"/>
</dbReference>
<name>I7JVS4_9CORY</name>
<evidence type="ECO:0000313" key="11">
    <source>
        <dbReference type="Proteomes" id="UP000006078"/>
    </source>
</evidence>
<evidence type="ECO:0000313" key="10">
    <source>
        <dbReference type="EMBL" id="EJZ81991.1"/>
    </source>
</evidence>
<dbReference type="PRINTS" id="PR00070">
    <property type="entry name" value="DHFR"/>
</dbReference>
<dbReference type="GO" id="GO:0046655">
    <property type="term" value="P:folic acid metabolic process"/>
    <property type="evidence" value="ECO:0007669"/>
    <property type="project" value="TreeGrafter"/>
</dbReference>
<dbReference type="PROSITE" id="PS51330">
    <property type="entry name" value="DHFR_2"/>
    <property type="match status" value="1"/>
</dbReference>
<reference evidence="9 12" key="1">
    <citation type="journal article" date="2012" name="J. Bacteriol.">
        <title>Draft Genome Sequence of Turicella otitidis ATCC 51513, Isolated from Middle Ear Fluid from a Child with Otitis Media.</title>
        <authorList>
            <person name="Brinkrolf K."/>
            <person name="Schneider J."/>
            <person name="Knecht M."/>
            <person name="Ruckert C."/>
            <person name="Tauch A."/>
        </authorList>
    </citation>
    <scope>NUCLEOTIDE SEQUENCE [LARGE SCALE GENOMIC DNA]</scope>
    <source>
        <strain evidence="9 12">ATCC 51513</strain>
    </source>
</reference>
<dbReference type="eggNOG" id="COG0262">
    <property type="taxonomic scope" value="Bacteria"/>
</dbReference>
<dbReference type="HOGENOM" id="CLU_043966_5_0_11"/>
<dbReference type="RefSeq" id="WP_004600953.1">
    <property type="nucleotide sequence ID" value="NZ_HF541866.1"/>
</dbReference>
<evidence type="ECO:0000259" key="8">
    <source>
        <dbReference type="PROSITE" id="PS51330"/>
    </source>
</evidence>
<dbReference type="Pfam" id="PF00186">
    <property type="entry name" value="DHFR_1"/>
    <property type="match status" value="1"/>
</dbReference>
<dbReference type="SUPFAM" id="SSF53597">
    <property type="entry name" value="Dihydrofolate reductase-like"/>
    <property type="match status" value="1"/>
</dbReference>
<dbReference type="InterPro" id="IPR024072">
    <property type="entry name" value="DHFR-like_dom_sf"/>
</dbReference>
<dbReference type="InterPro" id="IPR001796">
    <property type="entry name" value="DHFR_dom"/>
</dbReference>
<dbReference type="Gene3D" id="3.40.430.10">
    <property type="entry name" value="Dihydrofolate Reductase, subunit A"/>
    <property type="match status" value="1"/>
</dbReference>
<accession>I7JVS4</accession>
<keyword evidence="4" id="KW-0554">One-carbon metabolism</keyword>
<evidence type="ECO:0000256" key="1">
    <source>
        <dbReference type="ARBA" id="ARBA00004903"/>
    </source>
</evidence>
<dbReference type="GO" id="GO:0005829">
    <property type="term" value="C:cytosol"/>
    <property type="evidence" value="ECO:0007669"/>
    <property type="project" value="TreeGrafter"/>
</dbReference>
<dbReference type="GO" id="GO:0006730">
    <property type="term" value="P:one-carbon metabolic process"/>
    <property type="evidence" value="ECO:0007669"/>
    <property type="project" value="UniProtKB-KW"/>
</dbReference>